<dbReference type="AlphaFoldDB" id="A0A133VHQ5"/>
<evidence type="ECO:0000313" key="1">
    <source>
        <dbReference type="EMBL" id="KXB05967.1"/>
    </source>
</evidence>
<organism evidence="1 2">
    <name type="scientific">candidate division MSBL1 archaeon SCGC-AAA382C18</name>
    <dbReference type="NCBI Taxonomy" id="1698281"/>
    <lineage>
        <taxon>Archaea</taxon>
        <taxon>Methanobacteriati</taxon>
        <taxon>Methanobacteriota</taxon>
        <taxon>candidate division MSBL1</taxon>
    </lineage>
</organism>
<evidence type="ECO:0000313" key="2">
    <source>
        <dbReference type="Proteomes" id="UP000070404"/>
    </source>
</evidence>
<keyword evidence="2" id="KW-1185">Reference proteome</keyword>
<dbReference type="Proteomes" id="UP000070404">
    <property type="component" value="Unassembled WGS sequence"/>
</dbReference>
<sequence length="114" mass="13298">MSSVTTATGEQESIPLYRLVLRWLALEKESTTLEAYDKFANAYSRGEGHFSRSRVEHVLLNLKRRGEIKREQYDNGRRGPNPYRIWITHSGKKQAVYFWPDLELNKSNGKVVKK</sequence>
<reference evidence="1 2" key="1">
    <citation type="journal article" date="2016" name="Sci. Rep.">
        <title>Metabolic traits of an uncultured archaeal lineage -MSBL1- from brine pools of the Red Sea.</title>
        <authorList>
            <person name="Mwirichia R."/>
            <person name="Alam I."/>
            <person name="Rashid M."/>
            <person name="Vinu M."/>
            <person name="Ba-Alawi W."/>
            <person name="Anthony Kamau A."/>
            <person name="Kamanda Ngugi D."/>
            <person name="Goker M."/>
            <person name="Klenk H.P."/>
            <person name="Bajic V."/>
            <person name="Stingl U."/>
        </authorList>
    </citation>
    <scope>NUCLEOTIDE SEQUENCE [LARGE SCALE GENOMIC DNA]</scope>
    <source>
        <strain evidence="1">SCGC-AAA382C18</strain>
    </source>
</reference>
<name>A0A133VHQ5_9EURY</name>
<evidence type="ECO:0008006" key="3">
    <source>
        <dbReference type="Google" id="ProtNLM"/>
    </source>
</evidence>
<accession>A0A133VHQ5</accession>
<protein>
    <recommendedName>
        <fullName evidence="3">Cdc6 C-terminal domain-containing protein</fullName>
    </recommendedName>
</protein>
<dbReference type="EMBL" id="LHYF01000058">
    <property type="protein sequence ID" value="KXB05967.1"/>
    <property type="molecule type" value="Genomic_DNA"/>
</dbReference>
<gene>
    <name evidence="1" type="ORF">AKJ52_02760</name>
</gene>
<proteinExistence type="predicted"/>
<comment type="caution">
    <text evidence="1">The sequence shown here is derived from an EMBL/GenBank/DDBJ whole genome shotgun (WGS) entry which is preliminary data.</text>
</comment>